<sequence length="336" mass="37073">MLALGKLLELTLAGHEPASKIQLTPEGTRLRWLAEGALEVTPAGGRDNGMDLLLSAGIHGNETAPIELLDRLLRRIARNELQPHARLLLLFGNPPAMRRGERFIEQDINRLFSGRHELSSGAEAMRACELEHLAASFFADAGRTRLHYDLHTAIRASRIEQFALYPWVEGRRQSRHECARLQAAGIDAVLLQSQPSTTFSAYTYAGLGAEAFTLELGKARPFGHNELVNLDRLELRLQALIEGCEPPVDEAATEHLQLFAFAREVIKHSDAFTLHLPADVENFTELAPGYLLAEDLASSRWVVEEQGARIIFPNPKVHNGQRAGILIVPADASLLG</sequence>
<comment type="catalytic activity">
    <reaction evidence="5">
        <text>N-succinyl-L-glutamate + H2O = L-glutamate + succinate</text>
        <dbReference type="Rhea" id="RHEA:15169"/>
        <dbReference type="ChEBI" id="CHEBI:15377"/>
        <dbReference type="ChEBI" id="CHEBI:29985"/>
        <dbReference type="ChEBI" id="CHEBI:30031"/>
        <dbReference type="ChEBI" id="CHEBI:58763"/>
        <dbReference type="EC" id="3.5.1.96"/>
    </reaction>
</comment>
<feature type="domain" description="Succinylglutamate desuccinylase/Aspartoacylase catalytic" evidence="8">
    <location>
        <begin position="49"/>
        <end position="241"/>
    </location>
</feature>
<dbReference type="HAMAP" id="MF_00767">
    <property type="entry name" value="Arg_catab_AstE"/>
    <property type="match status" value="1"/>
</dbReference>
<keyword evidence="4 5" id="KW-0862">Zinc</keyword>
<comment type="pathway">
    <text evidence="5">Amino-acid degradation; L-arginine degradation via AST pathway; L-glutamate and succinate from L-arginine: step 5/5.</text>
</comment>
<evidence type="ECO:0000259" key="8">
    <source>
        <dbReference type="Pfam" id="PF24827"/>
    </source>
</evidence>
<evidence type="ECO:0000256" key="3">
    <source>
        <dbReference type="ARBA" id="ARBA00022801"/>
    </source>
</evidence>
<dbReference type="Pfam" id="PF04952">
    <property type="entry name" value="AstE_AspA_hybrid"/>
    <property type="match status" value="1"/>
</dbReference>
<protein>
    <recommendedName>
        <fullName evidence="5 6">Succinylglutamate desuccinylase</fullName>
        <ecNumber evidence="5 6">3.5.1.96</ecNumber>
    </recommendedName>
</protein>
<dbReference type="Gene3D" id="3.40.630.10">
    <property type="entry name" value="Zn peptidases"/>
    <property type="match status" value="1"/>
</dbReference>
<keyword evidence="1 5" id="KW-0056">Arginine metabolism</keyword>
<keyword evidence="2 5" id="KW-0479">Metal-binding</keyword>
<dbReference type="EMBL" id="JXQW01000015">
    <property type="protein sequence ID" value="KIQ02607.1"/>
    <property type="molecule type" value="Genomic_DNA"/>
</dbReference>
<evidence type="ECO:0000256" key="1">
    <source>
        <dbReference type="ARBA" id="ARBA00022503"/>
    </source>
</evidence>
<organism evidence="9 10">
    <name type="scientific">Pseudomonas fulva</name>
    <dbReference type="NCBI Taxonomy" id="47880"/>
    <lineage>
        <taxon>Bacteria</taxon>
        <taxon>Pseudomonadati</taxon>
        <taxon>Pseudomonadota</taxon>
        <taxon>Gammaproteobacteria</taxon>
        <taxon>Pseudomonadales</taxon>
        <taxon>Pseudomonadaceae</taxon>
        <taxon>Pseudomonas</taxon>
    </lineage>
</organism>
<evidence type="ECO:0000259" key="7">
    <source>
        <dbReference type="Pfam" id="PF04952"/>
    </source>
</evidence>
<feature type="binding site" evidence="5">
    <location>
        <position position="59"/>
    </location>
    <ligand>
        <name>Zn(2+)</name>
        <dbReference type="ChEBI" id="CHEBI:29105"/>
    </ligand>
</feature>
<comment type="similarity">
    <text evidence="5">Belongs to the AspA/AstE family. Succinylglutamate desuccinylase subfamily.</text>
</comment>
<dbReference type="GO" id="GO:0019545">
    <property type="term" value="P:L-arginine catabolic process to succinate"/>
    <property type="evidence" value="ECO:0007669"/>
    <property type="project" value="UniProtKB-UniRule"/>
</dbReference>
<dbReference type="NCBIfam" id="TIGR03242">
    <property type="entry name" value="arg_catab_astE"/>
    <property type="match status" value="1"/>
</dbReference>
<feature type="active site" evidence="5">
    <location>
        <position position="215"/>
    </location>
</feature>
<dbReference type="PIRSF" id="PIRSF017020">
    <property type="entry name" value="AstE"/>
    <property type="match status" value="1"/>
</dbReference>
<dbReference type="SUPFAM" id="SSF53187">
    <property type="entry name" value="Zn-dependent exopeptidases"/>
    <property type="match status" value="1"/>
</dbReference>
<dbReference type="InterPro" id="IPR016681">
    <property type="entry name" value="SuccinylGlu_desuccinylase"/>
</dbReference>
<dbReference type="NCBIfam" id="NF003706">
    <property type="entry name" value="PRK05324.1"/>
    <property type="match status" value="1"/>
</dbReference>
<comment type="caution">
    <text evidence="9">The sequence shown here is derived from an EMBL/GenBank/DDBJ whole genome shotgun (WGS) entry which is preliminary data.</text>
</comment>
<dbReference type="InterPro" id="IPR055438">
    <property type="entry name" value="AstE_AspA_cat"/>
</dbReference>
<feature type="binding site" evidence="5">
    <location>
        <position position="62"/>
    </location>
    <ligand>
        <name>Zn(2+)</name>
        <dbReference type="ChEBI" id="CHEBI:29105"/>
    </ligand>
</feature>
<reference evidence="9 10" key="1">
    <citation type="submission" date="2014-12" db="EMBL/GenBank/DDBJ databases">
        <title>16Stimator: statistical estimation of ribosomal gene copy numbers from draft genome assemblies.</title>
        <authorList>
            <person name="Perisin M.A."/>
            <person name="Vetter M."/>
            <person name="Gilbert J.A."/>
            <person name="Bergelson J."/>
        </authorList>
    </citation>
    <scope>NUCLEOTIDE SEQUENCE [LARGE SCALE GENOMIC DNA]</scope>
    <source>
        <strain evidence="9 10">MEJ086</strain>
    </source>
</reference>
<dbReference type="OrthoDB" id="5290473at2"/>
<dbReference type="GO" id="GO:0016788">
    <property type="term" value="F:hydrolase activity, acting on ester bonds"/>
    <property type="evidence" value="ECO:0007669"/>
    <property type="project" value="UniProtKB-UniRule"/>
</dbReference>
<dbReference type="InterPro" id="IPR050178">
    <property type="entry name" value="AspA/AstE_fam"/>
</dbReference>
<dbReference type="GO" id="GO:0008270">
    <property type="term" value="F:zinc ion binding"/>
    <property type="evidence" value="ECO:0007669"/>
    <property type="project" value="UniProtKB-UniRule"/>
</dbReference>
<dbReference type="GO" id="GO:0019544">
    <property type="term" value="P:L-arginine catabolic process to L-glutamate"/>
    <property type="evidence" value="ECO:0007669"/>
    <property type="project" value="UniProtKB-UniRule"/>
</dbReference>
<evidence type="ECO:0000256" key="4">
    <source>
        <dbReference type="ARBA" id="ARBA00022833"/>
    </source>
</evidence>
<dbReference type="Proteomes" id="UP000032068">
    <property type="component" value="Unassembled WGS sequence"/>
</dbReference>
<gene>
    <name evidence="5" type="primary">astE</name>
    <name evidence="9" type="ORF">RU08_07270</name>
</gene>
<dbReference type="Pfam" id="PF24827">
    <property type="entry name" value="AstE_AspA_cat"/>
    <property type="match status" value="1"/>
</dbReference>
<dbReference type="GO" id="GO:0009017">
    <property type="term" value="F:succinylglutamate desuccinylase activity"/>
    <property type="evidence" value="ECO:0007669"/>
    <property type="project" value="UniProtKB-UniRule"/>
</dbReference>
<dbReference type="AlphaFoldDB" id="A0A0D0J9G9"/>
<feature type="binding site" evidence="5">
    <location>
        <position position="151"/>
    </location>
    <ligand>
        <name>Zn(2+)</name>
        <dbReference type="ChEBI" id="CHEBI:29105"/>
    </ligand>
</feature>
<dbReference type="CDD" id="cd03855">
    <property type="entry name" value="M14_ASTE"/>
    <property type="match status" value="1"/>
</dbReference>
<accession>A0A0D0J9G9</accession>
<keyword evidence="3 5" id="KW-0378">Hydrolase</keyword>
<evidence type="ECO:0000256" key="5">
    <source>
        <dbReference type="HAMAP-Rule" id="MF_00767"/>
    </source>
</evidence>
<proteinExistence type="inferred from homology"/>
<name>A0A0D0J9G9_9PSED</name>
<dbReference type="EC" id="3.5.1.96" evidence="5 6"/>
<dbReference type="RefSeq" id="WP_042553125.1">
    <property type="nucleotide sequence ID" value="NZ_JXQW01000015.1"/>
</dbReference>
<evidence type="ECO:0000256" key="2">
    <source>
        <dbReference type="ARBA" id="ARBA00022723"/>
    </source>
</evidence>
<feature type="domain" description="AstE/AspA barrel-sandwich hybrid" evidence="7">
    <location>
        <begin position="255"/>
        <end position="329"/>
    </location>
</feature>
<dbReference type="PANTHER" id="PTHR15162">
    <property type="entry name" value="ASPARTOACYLASE"/>
    <property type="match status" value="1"/>
</dbReference>
<dbReference type="UniPathway" id="UPA00185">
    <property type="reaction ID" value="UER00283"/>
</dbReference>
<comment type="function">
    <text evidence="5">Transforms N(2)-succinylglutamate into succinate and glutamate.</text>
</comment>
<comment type="cofactor">
    <cofactor evidence="5">
        <name>Zn(2+)</name>
        <dbReference type="ChEBI" id="CHEBI:29105"/>
    </cofactor>
    <text evidence="5">Binds 1 zinc ion per subunit.</text>
</comment>
<dbReference type="InterPro" id="IPR007036">
    <property type="entry name" value="Aste_AspA_hybrid_dom"/>
</dbReference>
<evidence type="ECO:0000313" key="9">
    <source>
        <dbReference type="EMBL" id="KIQ02607.1"/>
    </source>
</evidence>
<evidence type="ECO:0000256" key="6">
    <source>
        <dbReference type="NCBIfam" id="TIGR03242"/>
    </source>
</evidence>
<dbReference type="PANTHER" id="PTHR15162:SF7">
    <property type="entry name" value="SUCCINYLGLUTAMATE DESUCCINYLASE"/>
    <property type="match status" value="1"/>
</dbReference>
<evidence type="ECO:0000313" key="10">
    <source>
        <dbReference type="Proteomes" id="UP000032068"/>
    </source>
</evidence>